<geneLocation type="plasmid" evidence="1 2">
    <name>pPNAP02</name>
</geneLocation>
<evidence type="ECO:0000313" key="2">
    <source>
        <dbReference type="Proteomes" id="UP000000644"/>
    </source>
</evidence>
<proteinExistence type="predicted"/>
<name>A1VVP4_POLNA</name>
<dbReference type="AlphaFoldDB" id="A1VVP4"/>
<gene>
    <name evidence="1" type="ordered locus">Pnap_4445</name>
</gene>
<dbReference type="EMBL" id="CP000531">
    <property type="protein sequence ID" value="ABM39722.1"/>
    <property type="molecule type" value="Genomic_DNA"/>
</dbReference>
<evidence type="ECO:0000313" key="1">
    <source>
        <dbReference type="EMBL" id="ABM39722.1"/>
    </source>
</evidence>
<dbReference type="HOGENOM" id="CLU_2220729_0_0_4"/>
<keyword evidence="1" id="KW-0614">Plasmid</keyword>
<sequence length="106" mass="12465">MNFFVLSCLSLPRRLTLLPITCVHRIMELWNCRNTRNIEVGKPAEKPRQCWVLILRPDRFLPSCRHFLMDFEQCFPVKASHAAFSCFQDWDSIEGEICIQGKKAHK</sequence>
<dbReference type="Proteomes" id="UP000000644">
    <property type="component" value="Plasmid pPNAP02"/>
</dbReference>
<protein>
    <submittedName>
        <fullName evidence="1">Uncharacterized protein</fullName>
    </submittedName>
</protein>
<organism evidence="1 2">
    <name type="scientific">Polaromonas naphthalenivorans (strain CJ2)</name>
    <dbReference type="NCBI Taxonomy" id="365044"/>
    <lineage>
        <taxon>Bacteria</taxon>
        <taxon>Pseudomonadati</taxon>
        <taxon>Pseudomonadota</taxon>
        <taxon>Betaproteobacteria</taxon>
        <taxon>Burkholderiales</taxon>
        <taxon>Comamonadaceae</taxon>
        <taxon>Polaromonas</taxon>
    </lineage>
</organism>
<keyword evidence="2" id="KW-1185">Reference proteome</keyword>
<dbReference type="KEGG" id="pna:Pnap_4445"/>
<reference evidence="2" key="1">
    <citation type="journal article" date="2009" name="Environ. Microbiol.">
        <title>The genome of Polaromonas naphthalenivorans strain CJ2, isolated from coal tar-contaminated sediment, reveals physiological and metabolic versatility and evolution through extensive horizontal gene transfer.</title>
        <authorList>
            <person name="Yagi J.M."/>
            <person name="Sims D."/>
            <person name="Brettin T."/>
            <person name="Bruce D."/>
            <person name="Madsen E.L."/>
        </authorList>
    </citation>
    <scope>NUCLEOTIDE SEQUENCE [LARGE SCALE GENOMIC DNA]</scope>
    <source>
        <strain evidence="2">CJ2</strain>
        <plasmid evidence="2">Plasmid pPNAP02</plasmid>
    </source>
</reference>
<accession>A1VVP4</accession>